<dbReference type="EMBL" id="LGIA01000026">
    <property type="protein sequence ID" value="KOH46473.1"/>
    <property type="molecule type" value="Genomic_DNA"/>
</dbReference>
<comment type="subcellular location">
    <subcellularLocation>
        <location evidence="1">Cell membrane</location>
        <topology evidence="1">Multi-pass membrane protein</topology>
    </subcellularLocation>
</comment>
<evidence type="ECO:0000256" key="3">
    <source>
        <dbReference type="ARBA" id="ARBA00022692"/>
    </source>
</evidence>
<keyword evidence="5 7" id="KW-1133">Transmembrane helix</keyword>
<keyword evidence="10" id="KW-1185">Reference proteome</keyword>
<evidence type="ECO:0000313" key="9">
    <source>
        <dbReference type="EMBL" id="KOH46473.1"/>
    </source>
</evidence>
<keyword evidence="6 7" id="KW-0472">Membrane</keyword>
<evidence type="ECO:0000256" key="1">
    <source>
        <dbReference type="ARBA" id="ARBA00004651"/>
    </source>
</evidence>
<evidence type="ECO:0000256" key="4">
    <source>
        <dbReference type="ARBA" id="ARBA00022967"/>
    </source>
</evidence>
<feature type="transmembrane region" description="Helical" evidence="7">
    <location>
        <begin position="197"/>
        <end position="214"/>
    </location>
</feature>
<reference evidence="10" key="1">
    <citation type="submission" date="2015-07" db="EMBL/GenBank/DDBJ databases">
        <title>Genome sequencing of Sunxiuqinia dokdonensis strain SK.</title>
        <authorList>
            <person name="Ahn S."/>
            <person name="Kim B.-C."/>
        </authorList>
    </citation>
    <scope>NUCLEOTIDE SEQUENCE [LARGE SCALE GENOMIC DNA]</scope>
    <source>
        <strain evidence="10">SK</strain>
    </source>
</reference>
<dbReference type="PANTHER" id="PTHR35806">
    <property type="entry name" value="OXALOACETATE DECARBOXYLASE BETA CHAIN 2"/>
    <property type="match status" value="1"/>
</dbReference>
<feature type="transmembrane region" description="Helical" evidence="7">
    <location>
        <begin position="520"/>
        <end position="546"/>
    </location>
</feature>
<keyword evidence="8" id="KW-0732">Signal</keyword>
<dbReference type="Proteomes" id="UP000036958">
    <property type="component" value="Unassembled WGS sequence"/>
</dbReference>
<dbReference type="STRING" id="1409788.NC99_07230"/>
<dbReference type="PANTHER" id="PTHR35806:SF1">
    <property type="entry name" value="OXALOACETATE DECARBOXYLASE BETA CHAIN 2"/>
    <property type="match status" value="1"/>
</dbReference>
<comment type="caution">
    <text evidence="9">The sequence shown here is derived from an EMBL/GenBank/DDBJ whole genome shotgun (WGS) entry which is preliminary data.</text>
</comment>
<organism evidence="9 10">
    <name type="scientific">Sunxiuqinia dokdonensis</name>
    <dbReference type="NCBI Taxonomy" id="1409788"/>
    <lineage>
        <taxon>Bacteria</taxon>
        <taxon>Pseudomonadati</taxon>
        <taxon>Bacteroidota</taxon>
        <taxon>Bacteroidia</taxon>
        <taxon>Marinilabiliales</taxon>
        <taxon>Prolixibacteraceae</taxon>
        <taxon>Sunxiuqinia</taxon>
    </lineage>
</organism>
<dbReference type="PATRIC" id="fig|1409788.3.peg.736"/>
<evidence type="ECO:0000313" key="10">
    <source>
        <dbReference type="Proteomes" id="UP000036958"/>
    </source>
</evidence>
<dbReference type="GO" id="GO:0016829">
    <property type="term" value="F:lyase activity"/>
    <property type="evidence" value="ECO:0007669"/>
    <property type="project" value="InterPro"/>
</dbReference>
<accession>A0A0L8VDN7</accession>
<feature type="transmembrane region" description="Helical" evidence="7">
    <location>
        <begin position="172"/>
        <end position="190"/>
    </location>
</feature>
<dbReference type="InterPro" id="IPR005661">
    <property type="entry name" value="OadB_MmdB"/>
</dbReference>
<evidence type="ECO:0000256" key="8">
    <source>
        <dbReference type="SAM" id="SignalP"/>
    </source>
</evidence>
<keyword evidence="4" id="KW-1278">Translocase</keyword>
<feature type="chain" id="PRO_5005591537" evidence="8">
    <location>
        <begin position="22"/>
        <end position="547"/>
    </location>
</feature>
<feature type="transmembrane region" description="Helical" evidence="7">
    <location>
        <begin position="456"/>
        <end position="475"/>
    </location>
</feature>
<evidence type="ECO:0000256" key="7">
    <source>
        <dbReference type="SAM" id="Phobius"/>
    </source>
</evidence>
<protein>
    <submittedName>
        <fullName evidence="9">Glutaconyl-CoA decarboxylase subunit beta</fullName>
    </submittedName>
</protein>
<gene>
    <name evidence="9" type="ORF">NC99_07230</name>
</gene>
<feature type="transmembrane region" description="Helical" evidence="7">
    <location>
        <begin position="380"/>
        <end position="406"/>
    </location>
</feature>
<evidence type="ECO:0000256" key="6">
    <source>
        <dbReference type="ARBA" id="ARBA00023136"/>
    </source>
</evidence>
<feature type="transmembrane region" description="Helical" evidence="7">
    <location>
        <begin position="332"/>
        <end position="359"/>
    </location>
</feature>
<proteinExistence type="predicted"/>
<dbReference type="GO" id="GO:0006814">
    <property type="term" value="P:sodium ion transport"/>
    <property type="evidence" value="ECO:0007669"/>
    <property type="project" value="InterPro"/>
</dbReference>
<feature type="signal peptide" evidence="8">
    <location>
        <begin position="1"/>
        <end position="21"/>
    </location>
</feature>
<feature type="transmembrane region" description="Helical" evidence="7">
    <location>
        <begin position="426"/>
        <end position="449"/>
    </location>
</feature>
<dbReference type="GO" id="GO:0005886">
    <property type="term" value="C:plasma membrane"/>
    <property type="evidence" value="ECO:0007669"/>
    <property type="project" value="UniProtKB-SubCell"/>
</dbReference>
<keyword evidence="2" id="KW-1003">Cell membrane</keyword>
<evidence type="ECO:0000256" key="5">
    <source>
        <dbReference type="ARBA" id="ARBA00022989"/>
    </source>
</evidence>
<feature type="transmembrane region" description="Helical" evidence="7">
    <location>
        <begin position="234"/>
        <end position="255"/>
    </location>
</feature>
<sequence>MKKLLYIIAALLLLLPSFSRADENSDLANTIISGKWINRSDGYVASPTFNPKVDKKEDFDSAKRYKTISFSSDYTFTMDSLKQRYSGKWTINNGKIVMDFNPKVVTHLNKNMDPNAQTNAYVTTDELLDLGKRELSLNNGKLTGDGYEYKNYSGAISGLFNFYEFSGFANATWKHILMMFIGFIFIFLAIKYDFEPLLLVPIGFGILIGNIPMFQAVDFNLKLGIYEPGSVMNILYQGVVQGWYPPLIFLGIGAMTDFSSLISNPKLMLLGAAAQIGIFLTFLGALWLGFAPPEAGAIGIIGGADGPTAIFISSKLANGVNVMANGQVVQNLIGPIAIAAYSYMALVPVIQPPVIKLLTSKKERLIRMKPPRAVSKLEKILFPIVGLILTAYIAPSALPLLGMLFFGNLLKESTVTKRLADTANFALINTITILLGITVGASTQADIFLTPSSIKIFMLGAISFVIATAGGVISAKVMNLFYKKENRINPMIGAAGVSAVPDSARVVQTMGLKEDPTNHLLMHAMAPNVSGVIGSAIGAGILLSFLM</sequence>
<dbReference type="Pfam" id="PF03977">
    <property type="entry name" value="OAD_beta"/>
    <property type="match status" value="1"/>
</dbReference>
<name>A0A0L8VDN7_9BACT</name>
<dbReference type="AlphaFoldDB" id="A0A0L8VDN7"/>
<evidence type="ECO:0000256" key="2">
    <source>
        <dbReference type="ARBA" id="ARBA00022475"/>
    </source>
</evidence>
<keyword evidence="3 7" id="KW-0812">Transmembrane</keyword>
<dbReference type="NCBIfam" id="TIGR01109">
    <property type="entry name" value="Na_pump_decarbB"/>
    <property type="match status" value="1"/>
</dbReference>
<dbReference type="RefSeq" id="WP_239684396.1">
    <property type="nucleotide sequence ID" value="NZ_LGIA01000026.1"/>
</dbReference>
<feature type="transmembrane region" description="Helical" evidence="7">
    <location>
        <begin position="267"/>
        <end position="290"/>
    </location>
</feature>